<proteinExistence type="predicted"/>
<name>A0ABS1ENG4_9CLOT</name>
<evidence type="ECO:0000313" key="7">
    <source>
        <dbReference type="Proteomes" id="UP000596739"/>
    </source>
</evidence>
<dbReference type="InterPro" id="IPR006879">
    <property type="entry name" value="YdjC-like"/>
</dbReference>
<evidence type="ECO:0000256" key="4">
    <source>
        <dbReference type="ARBA" id="ARBA00022842"/>
    </source>
</evidence>
<keyword evidence="2" id="KW-0479">Metal-binding</keyword>
<evidence type="ECO:0000256" key="3">
    <source>
        <dbReference type="ARBA" id="ARBA00022801"/>
    </source>
</evidence>
<dbReference type="Proteomes" id="UP000596739">
    <property type="component" value="Unassembled WGS sequence"/>
</dbReference>
<reference evidence="7" key="1">
    <citation type="submission" date="2021-01" db="EMBL/GenBank/DDBJ databases">
        <title>Genome public.</title>
        <authorList>
            <person name="Liu C."/>
            <person name="Sun Q."/>
        </authorList>
    </citation>
    <scope>NUCLEOTIDE SEQUENCE [LARGE SCALE GENOMIC DNA]</scope>
    <source>
        <strain evidence="7">YIM B02505</strain>
    </source>
</reference>
<dbReference type="EMBL" id="JAENHN010000028">
    <property type="protein sequence ID" value="MBK1810916.1"/>
    <property type="molecule type" value="Genomic_DNA"/>
</dbReference>
<gene>
    <name evidence="6" type="ORF">JHL18_09790</name>
</gene>
<dbReference type="Gene3D" id="3.20.20.370">
    <property type="entry name" value="Glycoside hydrolase/deacetylase"/>
    <property type="match status" value="1"/>
</dbReference>
<keyword evidence="5" id="KW-0119">Carbohydrate metabolism</keyword>
<dbReference type="CDD" id="cd10802">
    <property type="entry name" value="YdjC_TTHB029_like"/>
    <property type="match status" value="1"/>
</dbReference>
<dbReference type="SUPFAM" id="SSF88713">
    <property type="entry name" value="Glycoside hydrolase/deacetylase"/>
    <property type="match status" value="1"/>
</dbReference>
<dbReference type="PANTHER" id="PTHR31609:SF1">
    <property type="entry name" value="CARBOHYDRATE DEACETYLASE"/>
    <property type="match status" value="1"/>
</dbReference>
<dbReference type="Pfam" id="PF04794">
    <property type="entry name" value="YdjC"/>
    <property type="match status" value="1"/>
</dbReference>
<evidence type="ECO:0000256" key="2">
    <source>
        <dbReference type="ARBA" id="ARBA00022723"/>
    </source>
</evidence>
<comment type="cofactor">
    <cofactor evidence="1">
        <name>Mg(2+)</name>
        <dbReference type="ChEBI" id="CHEBI:18420"/>
    </cofactor>
</comment>
<dbReference type="PANTHER" id="PTHR31609">
    <property type="entry name" value="YDJC DEACETYLASE FAMILY MEMBER"/>
    <property type="match status" value="1"/>
</dbReference>
<keyword evidence="3" id="KW-0378">Hydrolase</keyword>
<dbReference type="RefSeq" id="WP_200268611.1">
    <property type="nucleotide sequence ID" value="NZ_JAENHN010000028.1"/>
</dbReference>
<dbReference type="InterPro" id="IPR011330">
    <property type="entry name" value="Glyco_hydro/deAcase_b/a-brl"/>
</dbReference>
<protein>
    <submittedName>
        <fullName evidence="6">Polysaccharide deacetylase family protein</fullName>
    </submittedName>
</protein>
<comment type="caution">
    <text evidence="6">The sequence shown here is derived from an EMBL/GenBank/DDBJ whole genome shotgun (WGS) entry which is preliminary data.</text>
</comment>
<accession>A0ABS1ENG4</accession>
<sequence>MIEEMGYKRTDKLLIINADDFGIAKCINEAIIELFNRNDITSTSVMMPGSRSKEIKDFFKRTSCKNVGIHLTLTDKFKPVSRAKDVNTLIMDNGIFPSSSEYIESNGDINHVKKELRNQIELALSLGIDPTHLDSHQGSVFGLFLGRDFMEVVFELCMEYGLPFLLPKQVVNQVSFDERMISSFKRYIRRAKELGIALIDDVICLPYELQNGEDYKTVKNTMINKLTQIQPGITQVTIHPSFVTKELKEITLHWQKREMEYNLFLDDDIKRILLSENIKLISWKEIREYQRSINNYSKSF</sequence>
<keyword evidence="7" id="KW-1185">Reference proteome</keyword>
<organism evidence="6 7">
    <name type="scientific">Clostridium yunnanense</name>
    <dbReference type="NCBI Taxonomy" id="2800325"/>
    <lineage>
        <taxon>Bacteria</taxon>
        <taxon>Bacillati</taxon>
        <taxon>Bacillota</taxon>
        <taxon>Clostridia</taxon>
        <taxon>Eubacteriales</taxon>
        <taxon>Clostridiaceae</taxon>
        <taxon>Clostridium</taxon>
    </lineage>
</organism>
<evidence type="ECO:0000256" key="1">
    <source>
        <dbReference type="ARBA" id="ARBA00001946"/>
    </source>
</evidence>
<keyword evidence="4" id="KW-0460">Magnesium</keyword>
<evidence type="ECO:0000313" key="6">
    <source>
        <dbReference type="EMBL" id="MBK1810916.1"/>
    </source>
</evidence>
<evidence type="ECO:0000256" key="5">
    <source>
        <dbReference type="ARBA" id="ARBA00023277"/>
    </source>
</evidence>